<organism evidence="1 2">
    <name type="scientific">Candidatus Roizmanbacteria bacterium GW2011_GWA2_37_7</name>
    <dbReference type="NCBI Taxonomy" id="1618481"/>
    <lineage>
        <taxon>Bacteria</taxon>
        <taxon>Candidatus Roizmaniibacteriota</taxon>
    </lineage>
</organism>
<dbReference type="STRING" id="1618481.US54_C0052G0005"/>
<evidence type="ECO:0000313" key="1">
    <source>
        <dbReference type="EMBL" id="KKQ36865.1"/>
    </source>
</evidence>
<accession>A0A0G0HE93</accession>
<dbReference type="Proteomes" id="UP000034471">
    <property type="component" value="Unassembled WGS sequence"/>
</dbReference>
<dbReference type="AlphaFoldDB" id="A0A0G0HE93"/>
<comment type="caution">
    <text evidence="1">The sequence shown here is derived from an EMBL/GenBank/DDBJ whole genome shotgun (WGS) entry which is preliminary data.</text>
</comment>
<gene>
    <name evidence="1" type="ORF">US54_C0052G0005</name>
</gene>
<evidence type="ECO:0000313" key="2">
    <source>
        <dbReference type="Proteomes" id="UP000034471"/>
    </source>
</evidence>
<reference evidence="1 2" key="1">
    <citation type="journal article" date="2015" name="Nature">
        <title>rRNA introns, odd ribosomes, and small enigmatic genomes across a large radiation of phyla.</title>
        <authorList>
            <person name="Brown C.T."/>
            <person name="Hug L.A."/>
            <person name="Thomas B.C."/>
            <person name="Sharon I."/>
            <person name="Castelle C.J."/>
            <person name="Singh A."/>
            <person name="Wilkins M.J."/>
            <person name="Williams K.H."/>
            <person name="Banfield J.F."/>
        </authorList>
    </citation>
    <scope>NUCLEOTIDE SEQUENCE [LARGE SCALE GENOMIC DNA]</scope>
</reference>
<dbReference type="EMBL" id="LBTJ01000052">
    <property type="protein sequence ID" value="KKQ36865.1"/>
    <property type="molecule type" value="Genomic_DNA"/>
</dbReference>
<name>A0A0G0HE93_9BACT</name>
<feature type="non-terminal residue" evidence="1">
    <location>
        <position position="1"/>
    </location>
</feature>
<proteinExistence type="predicted"/>
<sequence length="97" mass="10883">FHSIFIHMIRGVNEILGQSHIHSPDQIHQINEHIHVHQNVLAHRVAADVGNFTQELVHAVRGVHAVDLTIVVVKISRNADHGHGTDTFLDTFQSGFF</sequence>
<protein>
    <submittedName>
        <fullName evidence="1">Uncharacterized protein</fullName>
    </submittedName>
</protein>